<dbReference type="Proteomes" id="UP001500689">
    <property type="component" value="Unassembled WGS sequence"/>
</dbReference>
<dbReference type="InterPro" id="IPR051790">
    <property type="entry name" value="Cytochrome_c-biogenesis_DsbD"/>
</dbReference>
<reference evidence="4" key="1">
    <citation type="journal article" date="2019" name="Int. J. Syst. Evol. Microbiol.">
        <title>The Global Catalogue of Microorganisms (GCM) 10K type strain sequencing project: providing services to taxonomists for standard genome sequencing and annotation.</title>
        <authorList>
            <consortium name="The Broad Institute Genomics Platform"/>
            <consortium name="The Broad Institute Genome Sequencing Center for Infectious Disease"/>
            <person name="Wu L."/>
            <person name="Ma J."/>
        </authorList>
    </citation>
    <scope>NUCLEOTIDE SEQUENCE [LARGE SCALE GENOMIC DNA]</scope>
    <source>
        <strain evidence="4">JCM 16898</strain>
    </source>
</reference>
<feature type="region of interest" description="Disordered" evidence="1">
    <location>
        <begin position="280"/>
        <end position="330"/>
    </location>
</feature>
<accession>A0ABP6XYY4</accession>
<evidence type="ECO:0000256" key="1">
    <source>
        <dbReference type="SAM" id="MobiDB-lite"/>
    </source>
</evidence>
<keyword evidence="2" id="KW-0472">Membrane</keyword>
<proteinExistence type="predicted"/>
<name>A0ABP6XYY4_9PSEU</name>
<protein>
    <submittedName>
        <fullName evidence="3">Cytochrome c biogenesis CcdA family protein</fullName>
    </submittedName>
</protein>
<sequence length="330" mass="33607">MIGPLLALAFGAGMLAPVNPCGFAVLPAFLAYAVGTGGDQQDTRPGALSRLAGGLRAGLALTAGFASTFTVIGLLLALGLRSLTGAIPWLAAALGAILAVGGLVMVAGWRLPLRLPARRSGAPRQGPMGMVAFGAGYALASASCTLAILLAVVTQALASTNISGVLVTFGAYAAGSATLLLSLALFAAFASGVINRFLRRLLPHMHRITGAVLALSGGYLLLYWLPQLLGGQPGTGALTGVVGDLSAWITGHQLAIAVTALGLILATVIAVLAERRGTTDTAEDCCAPGTQPEEERTRHGDTITRATPGQRSARQDRQPLRNDITLSGKD</sequence>
<dbReference type="EMBL" id="BAAAZN010000019">
    <property type="protein sequence ID" value="GAA3573884.1"/>
    <property type="molecule type" value="Genomic_DNA"/>
</dbReference>
<feature type="transmembrane region" description="Helical" evidence="2">
    <location>
        <begin position="86"/>
        <end position="109"/>
    </location>
</feature>
<feature type="transmembrane region" description="Helical" evidence="2">
    <location>
        <begin position="169"/>
        <end position="194"/>
    </location>
</feature>
<feature type="transmembrane region" description="Helical" evidence="2">
    <location>
        <begin position="55"/>
        <end position="80"/>
    </location>
</feature>
<feature type="transmembrane region" description="Helical" evidence="2">
    <location>
        <begin position="245"/>
        <end position="273"/>
    </location>
</feature>
<feature type="compositionally biased region" description="Basic and acidic residues" evidence="1">
    <location>
        <begin position="293"/>
        <end position="302"/>
    </location>
</feature>
<keyword evidence="2" id="KW-0812">Transmembrane</keyword>
<feature type="transmembrane region" description="Helical" evidence="2">
    <location>
        <begin position="6"/>
        <end position="34"/>
    </location>
</feature>
<dbReference type="PANTHER" id="PTHR31272">
    <property type="entry name" value="CYTOCHROME C-TYPE BIOGENESIS PROTEIN HI_1454-RELATED"/>
    <property type="match status" value="1"/>
</dbReference>
<evidence type="ECO:0000256" key="2">
    <source>
        <dbReference type="SAM" id="Phobius"/>
    </source>
</evidence>
<evidence type="ECO:0000313" key="4">
    <source>
        <dbReference type="Proteomes" id="UP001500689"/>
    </source>
</evidence>
<dbReference type="RefSeq" id="WP_344867231.1">
    <property type="nucleotide sequence ID" value="NZ_BAAAZN010000019.1"/>
</dbReference>
<feature type="transmembrane region" description="Helical" evidence="2">
    <location>
        <begin position="206"/>
        <end position="225"/>
    </location>
</feature>
<keyword evidence="4" id="KW-1185">Reference proteome</keyword>
<dbReference type="PANTHER" id="PTHR31272:SF4">
    <property type="entry name" value="CYTOCHROME C-TYPE BIOGENESIS PROTEIN HI_1454-RELATED"/>
    <property type="match status" value="1"/>
</dbReference>
<organism evidence="3 4">
    <name type="scientific">Amycolatopsis ultiminotia</name>
    <dbReference type="NCBI Taxonomy" id="543629"/>
    <lineage>
        <taxon>Bacteria</taxon>
        <taxon>Bacillati</taxon>
        <taxon>Actinomycetota</taxon>
        <taxon>Actinomycetes</taxon>
        <taxon>Pseudonocardiales</taxon>
        <taxon>Pseudonocardiaceae</taxon>
        <taxon>Amycolatopsis</taxon>
    </lineage>
</organism>
<feature type="transmembrane region" description="Helical" evidence="2">
    <location>
        <begin position="130"/>
        <end position="157"/>
    </location>
</feature>
<evidence type="ECO:0000313" key="3">
    <source>
        <dbReference type="EMBL" id="GAA3573884.1"/>
    </source>
</evidence>
<keyword evidence="2" id="KW-1133">Transmembrane helix</keyword>
<gene>
    <name evidence="3" type="ORF">GCM10022222_67810</name>
</gene>
<comment type="caution">
    <text evidence="3">The sequence shown here is derived from an EMBL/GenBank/DDBJ whole genome shotgun (WGS) entry which is preliminary data.</text>
</comment>